<sequence>MNAVLKSLKIGKYTIKYPIFQGGMGVGISWDELAGNVSKEGALGIISAVGTGYYKNMQFVDKILSSKPFEAINFYSKNALNEIVKNARKICGTKPLGVNILYAINDYARVIKDACEAGANMIITGAGLPTNMPEFTKNFPEVALIPIISSAKALKIICKRWSERYKRVPDAVVVEGPLSGGHQGFKYEDCFKEEYQLENIVPQVKEEARAWGDMPIIAAGGIWDYNDITNIMSLGASGVQMGTRFLATKECDAKAYQEILPHIKEEDIELVKSPVGYPARALKMGVLSRIKEGNAPKVQCVSNCVSPCGRGKEAKKVGYCIADSLGKGHLGDLRDGLYFSGANGWRVDKILSVKELIDELTRRNEVIESNIEMEKKLQFS</sequence>
<keyword evidence="2" id="KW-0288">FMN</keyword>
<name>A0A347VN74_9HELI</name>
<organism evidence="6 7">
    <name type="scientific">Helicobacter saguini</name>
    <dbReference type="NCBI Taxonomy" id="1548018"/>
    <lineage>
        <taxon>Bacteria</taxon>
        <taxon>Pseudomonadati</taxon>
        <taxon>Campylobacterota</taxon>
        <taxon>Epsilonproteobacteria</taxon>
        <taxon>Campylobacterales</taxon>
        <taxon>Helicobacteraceae</taxon>
        <taxon>Helicobacter</taxon>
    </lineage>
</organism>
<accession>A0A347VN74</accession>
<keyword evidence="6" id="KW-0503">Monooxygenase</keyword>
<keyword evidence="3" id="KW-0560">Oxidoreductase</keyword>
<dbReference type="InterPro" id="IPR004136">
    <property type="entry name" value="NMO"/>
</dbReference>
<dbReference type="SUPFAM" id="SSF51412">
    <property type="entry name" value="Inosine monophosphate dehydrogenase (IMPDH)"/>
    <property type="match status" value="1"/>
</dbReference>
<dbReference type="Proteomes" id="UP000477070">
    <property type="component" value="Unassembled WGS sequence"/>
</dbReference>
<reference evidence="6 7" key="1">
    <citation type="journal article" date="2014" name="Genome Announc.">
        <title>Draft genome sequences of eight enterohepatic helicobacter species isolated from both laboratory and wild rodents.</title>
        <authorList>
            <person name="Sheh A."/>
            <person name="Shen Z."/>
            <person name="Fox J.G."/>
        </authorList>
    </citation>
    <scope>NUCLEOTIDE SEQUENCE [LARGE SCALE GENOMIC DNA]</scope>
    <source>
        <strain evidence="6 7">MIT 97-6194</strain>
    </source>
</reference>
<dbReference type="Proteomes" id="UP000029714">
    <property type="component" value="Unassembled WGS sequence"/>
</dbReference>
<dbReference type="CDD" id="cd04730">
    <property type="entry name" value="NPD_like"/>
    <property type="match status" value="1"/>
</dbReference>
<keyword evidence="4" id="KW-0175">Coiled coil</keyword>
<dbReference type="PANTHER" id="PTHR32332:SF18">
    <property type="entry name" value="2-NITROPROPANE DIOXYGENASE"/>
    <property type="match status" value="1"/>
</dbReference>
<dbReference type="EMBL" id="QBIU01000001">
    <property type="protein sequence ID" value="MWV69802.1"/>
    <property type="molecule type" value="Genomic_DNA"/>
</dbReference>
<feature type="coiled-coil region" evidence="4">
    <location>
        <begin position="350"/>
        <end position="377"/>
    </location>
</feature>
<reference evidence="5 8" key="4">
    <citation type="submission" date="2019-12" db="EMBL/GenBank/DDBJ databases">
        <title>Multi-Generational Helicobacter saguini Isolates.</title>
        <authorList>
            <person name="Mannion A."/>
            <person name="Shen Z."/>
            <person name="Fox J.G."/>
        </authorList>
    </citation>
    <scope>NUCLEOTIDE SEQUENCE [LARGE SCALE GENOMIC DNA]</scope>
    <source>
        <strain evidence="5">16-048</strain>
        <strain evidence="8">16-048 (F4)</strain>
    </source>
</reference>
<dbReference type="Pfam" id="PF03060">
    <property type="entry name" value="NMO"/>
    <property type="match status" value="1"/>
</dbReference>
<reference evidence="6 7" key="2">
    <citation type="journal article" date="2016" name="Infect. Immun.">
        <title>Helicobacter saguini, a Novel Helicobacter Isolated from Cotton-Top Tamarins with Ulcerative Colitis, Has Proinflammatory Properties and Induces Typhlocolitis and Dysplasia in Gnotobiotic IL-10-/- Mice.</title>
        <authorList>
            <person name="Shen Z."/>
            <person name="Mannion A."/>
            <person name="Whary M.T."/>
            <person name="Muthupalani S."/>
            <person name="Sheh A."/>
            <person name="Feng Y."/>
            <person name="Gong G."/>
            <person name="Vandamme P."/>
            <person name="Holcombe H.R."/>
            <person name="Paster B.J."/>
            <person name="Fox J.G."/>
        </authorList>
    </citation>
    <scope>NUCLEOTIDE SEQUENCE [LARGE SCALE GENOMIC DNA]</scope>
    <source>
        <strain evidence="6 7">MIT 97-6194</strain>
    </source>
</reference>
<comment type="caution">
    <text evidence="6">The sequence shown here is derived from an EMBL/GenBank/DDBJ whole genome shotgun (WGS) entry which is preliminary data.</text>
</comment>
<keyword evidence="1" id="KW-0285">Flavoprotein</keyword>
<dbReference type="RefSeq" id="WP_052062393.1">
    <property type="nucleotide sequence ID" value="NZ_JRMP02000002.1"/>
</dbReference>
<evidence type="ECO:0000313" key="8">
    <source>
        <dbReference type="Proteomes" id="UP000477070"/>
    </source>
</evidence>
<evidence type="ECO:0000313" key="6">
    <source>
        <dbReference type="EMBL" id="TLD95639.1"/>
    </source>
</evidence>
<dbReference type="EMBL" id="JRMP02000002">
    <property type="protein sequence ID" value="TLD95639.1"/>
    <property type="molecule type" value="Genomic_DNA"/>
</dbReference>
<dbReference type="OrthoDB" id="9778912at2"/>
<dbReference type="GO" id="GO:0018580">
    <property type="term" value="F:nitronate monooxygenase activity"/>
    <property type="evidence" value="ECO:0007669"/>
    <property type="project" value="InterPro"/>
</dbReference>
<dbReference type="AlphaFoldDB" id="A0A347VN74"/>
<keyword evidence="7" id="KW-1185">Reference proteome</keyword>
<dbReference type="InterPro" id="IPR013785">
    <property type="entry name" value="Aldolase_TIM"/>
</dbReference>
<evidence type="ECO:0000313" key="7">
    <source>
        <dbReference type="Proteomes" id="UP000029714"/>
    </source>
</evidence>
<protein>
    <submittedName>
        <fullName evidence="6">Nitronate monooxygenase</fullName>
    </submittedName>
</protein>
<gene>
    <name evidence="5" type="ORF">DCO61_07265</name>
    <name evidence="6" type="ORF">LS64_001945</name>
</gene>
<evidence type="ECO:0000256" key="4">
    <source>
        <dbReference type="SAM" id="Coils"/>
    </source>
</evidence>
<evidence type="ECO:0000256" key="1">
    <source>
        <dbReference type="ARBA" id="ARBA00022630"/>
    </source>
</evidence>
<dbReference type="Gene3D" id="3.20.20.70">
    <property type="entry name" value="Aldolase class I"/>
    <property type="match status" value="1"/>
</dbReference>
<proteinExistence type="predicted"/>
<evidence type="ECO:0000256" key="2">
    <source>
        <dbReference type="ARBA" id="ARBA00022643"/>
    </source>
</evidence>
<dbReference type="PANTHER" id="PTHR32332">
    <property type="entry name" value="2-NITROPROPANE DIOXYGENASE"/>
    <property type="match status" value="1"/>
</dbReference>
<evidence type="ECO:0000256" key="3">
    <source>
        <dbReference type="ARBA" id="ARBA00023002"/>
    </source>
</evidence>
<evidence type="ECO:0000313" key="5">
    <source>
        <dbReference type="EMBL" id="MWV69802.1"/>
    </source>
</evidence>
<reference evidence="6" key="3">
    <citation type="submission" date="2018-04" db="EMBL/GenBank/DDBJ databases">
        <authorList>
            <person name="Sheh A."/>
            <person name="Shen Z."/>
            <person name="Mannion A.J."/>
            <person name="Fox J.G."/>
        </authorList>
    </citation>
    <scope>NUCLEOTIDE SEQUENCE</scope>
    <source>
        <strain evidence="6">MIT 97-6194</strain>
    </source>
</reference>